<dbReference type="PATRIC" id="fig|742738.3.peg.3383"/>
<dbReference type="EMBL" id="ADLO01000101">
    <property type="protein sequence ID" value="KGF53891.1"/>
    <property type="molecule type" value="Genomic_DNA"/>
</dbReference>
<dbReference type="Pfam" id="PF01925">
    <property type="entry name" value="TauE"/>
    <property type="match status" value="1"/>
</dbReference>
<accession>A0A096B4L3</accession>
<feature type="transmembrane region" description="Helical" evidence="6">
    <location>
        <begin position="240"/>
        <end position="257"/>
    </location>
</feature>
<organism evidence="7 8">
    <name type="scientific">Flavonifractor plautii 1_3_50AFAA</name>
    <dbReference type="NCBI Taxonomy" id="742738"/>
    <lineage>
        <taxon>Bacteria</taxon>
        <taxon>Bacillati</taxon>
        <taxon>Bacillota</taxon>
        <taxon>Clostridia</taxon>
        <taxon>Eubacteriales</taxon>
        <taxon>Oscillospiraceae</taxon>
        <taxon>Flavonifractor</taxon>
    </lineage>
</organism>
<feature type="transmembrane region" description="Helical" evidence="6">
    <location>
        <begin position="40"/>
        <end position="57"/>
    </location>
</feature>
<feature type="transmembrane region" description="Helical" evidence="6">
    <location>
        <begin position="69"/>
        <end position="87"/>
    </location>
</feature>
<feature type="transmembrane region" description="Helical" evidence="6">
    <location>
        <begin position="201"/>
        <end position="228"/>
    </location>
</feature>
<evidence type="ECO:0000256" key="6">
    <source>
        <dbReference type="RuleBase" id="RU363041"/>
    </source>
</evidence>
<comment type="subcellular location">
    <subcellularLocation>
        <location evidence="6">Cell membrane</location>
        <topology evidence="6">Multi-pass membrane protein</topology>
    </subcellularLocation>
    <subcellularLocation>
        <location evidence="1">Membrane</location>
        <topology evidence="1">Multi-pass membrane protein</topology>
    </subcellularLocation>
</comment>
<dbReference type="PANTHER" id="PTHR43701:SF2">
    <property type="entry name" value="MEMBRANE TRANSPORTER PROTEIN YJNA-RELATED"/>
    <property type="match status" value="1"/>
</dbReference>
<dbReference type="Proteomes" id="UP000029585">
    <property type="component" value="Unassembled WGS sequence"/>
</dbReference>
<keyword evidence="3 6" id="KW-0812">Transmembrane</keyword>
<dbReference type="HOGENOM" id="CLU_045498_8_0_9"/>
<dbReference type="eggNOG" id="COG0730">
    <property type="taxonomic scope" value="Bacteria"/>
</dbReference>
<dbReference type="InterPro" id="IPR051598">
    <property type="entry name" value="TSUP/Inactive_protease-like"/>
</dbReference>
<evidence type="ECO:0000256" key="3">
    <source>
        <dbReference type="ARBA" id="ARBA00022692"/>
    </source>
</evidence>
<keyword evidence="5 6" id="KW-0472">Membrane</keyword>
<protein>
    <recommendedName>
        <fullName evidence="6">Probable membrane transporter protein</fullName>
    </recommendedName>
</protein>
<comment type="similarity">
    <text evidence="2 6">Belongs to the 4-toluene sulfonate uptake permease (TSUP) (TC 2.A.102) family.</text>
</comment>
<feature type="transmembrane region" description="Helical" evidence="6">
    <location>
        <begin position="5"/>
        <end position="28"/>
    </location>
</feature>
<evidence type="ECO:0000256" key="1">
    <source>
        <dbReference type="ARBA" id="ARBA00004141"/>
    </source>
</evidence>
<keyword evidence="8" id="KW-1185">Reference proteome</keyword>
<feature type="transmembrane region" description="Helical" evidence="6">
    <location>
        <begin position="136"/>
        <end position="158"/>
    </location>
</feature>
<keyword evidence="4 6" id="KW-1133">Transmembrane helix</keyword>
<keyword evidence="6" id="KW-1003">Cell membrane</keyword>
<name>A0A096B4L3_FLAPL</name>
<dbReference type="AlphaFoldDB" id="A0A096B4L3"/>
<evidence type="ECO:0000256" key="4">
    <source>
        <dbReference type="ARBA" id="ARBA00022989"/>
    </source>
</evidence>
<dbReference type="InterPro" id="IPR002781">
    <property type="entry name" value="TM_pro_TauE-like"/>
</dbReference>
<proteinExistence type="inferred from homology"/>
<gene>
    <name evidence="7" type="ORF">HMPREF9460_03287</name>
</gene>
<evidence type="ECO:0000256" key="5">
    <source>
        <dbReference type="ARBA" id="ARBA00023136"/>
    </source>
</evidence>
<evidence type="ECO:0000256" key="2">
    <source>
        <dbReference type="ARBA" id="ARBA00009142"/>
    </source>
</evidence>
<evidence type="ECO:0000313" key="7">
    <source>
        <dbReference type="EMBL" id="KGF53891.1"/>
    </source>
</evidence>
<comment type="caution">
    <text evidence="7">The sequence shown here is derived from an EMBL/GenBank/DDBJ whole genome shotgun (WGS) entry which is preliminary data.</text>
</comment>
<evidence type="ECO:0000313" key="8">
    <source>
        <dbReference type="Proteomes" id="UP000029585"/>
    </source>
</evidence>
<dbReference type="GO" id="GO:0005886">
    <property type="term" value="C:plasma membrane"/>
    <property type="evidence" value="ECO:0007669"/>
    <property type="project" value="UniProtKB-SubCell"/>
</dbReference>
<sequence>MQYVLYFLIAIGATTVGSLTGMGGGVIIKPLMDVLHGFDVQTIGVLSSLTVFSMSVVSIGKQMLARTKIPFGTAIPLALGSVMGGLAGEKLLQVIVDALRANSAVTVVQNVVLSLLILAVFLYMKNKSRIPSQELRGVVVSLLVGVFLGICSSFLGIGGGPINVALIIYLFSFDTKTATVCSLVTILFAQISKLTTVALTTGFGVFDLSIAPVMIVGAIAGGFIGASLNKKCSEAAVEKAFNAVQLLVLAISIFNIVRNLAA</sequence>
<reference evidence="7 8" key="1">
    <citation type="submission" date="2011-08" db="EMBL/GenBank/DDBJ databases">
        <title>The Genome Sequence of Clostridium orbiscindens 1_3_50AFAA.</title>
        <authorList>
            <consortium name="The Broad Institute Genome Sequencing Platform"/>
            <person name="Earl A."/>
            <person name="Ward D."/>
            <person name="Feldgarden M."/>
            <person name="Gevers D."/>
            <person name="Daigneault M."/>
            <person name="Strauss J."/>
            <person name="Allen-Vercoe E."/>
            <person name="Young S.K."/>
            <person name="Zeng Q."/>
            <person name="Gargeya S."/>
            <person name="Fitzgerald M."/>
            <person name="Haas B."/>
            <person name="Abouelleil A."/>
            <person name="Alvarado L."/>
            <person name="Arachchi H.M."/>
            <person name="Berlin A."/>
            <person name="Brown A."/>
            <person name="Chapman S.B."/>
            <person name="Chen Z."/>
            <person name="Dunbar C."/>
            <person name="Freedman E."/>
            <person name="Gearin G."/>
            <person name="Gellesch M."/>
            <person name="Goldberg J."/>
            <person name="Griggs A."/>
            <person name="Gujja S."/>
            <person name="Heiman D."/>
            <person name="Howarth C."/>
            <person name="Larson L."/>
            <person name="Lui A."/>
            <person name="MacDonald P.J.P."/>
            <person name="Montmayeur A."/>
            <person name="Murphy C."/>
            <person name="Neiman D."/>
            <person name="Pearson M."/>
            <person name="Priest M."/>
            <person name="Roberts A."/>
            <person name="Saif S."/>
            <person name="Shea T."/>
            <person name="Shenoy N."/>
            <person name="Sisk P."/>
            <person name="Stolte C."/>
            <person name="Sykes S."/>
            <person name="Wortman J."/>
            <person name="Nusbaum C."/>
            <person name="Birren B."/>
        </authorList>
    </citation>
    <scope>NUCLEOTIDE SEQUENCE [LARGE SCALE GENOMIC DNA]</scope>
    <source>
        <strain evidence="7 8">1_3_50AFAA</strain>
    </source>
</reference>
<feature type="transmembrane region" description="Helical" evidence="6">
    <location>
        <begin position="107"/>
        <end position="124"/>
    </location>
</feature>
<dbReference type="PANTHER" id="PTHR43701">
    <property type="entry name" value="MEMBRANE TRANSPORTER PROTEIN MJ0441-RELATED"/>
    <property type="match status" value="1"/>
</dbReference>
<feature type="transmembrane region" description="Helical" evidence="6">
    <location>
        <begin position="164"/>
        <end position="189"/>
    </location>
</feature>